<dbReference type="EMBL" id="JAMQYH010000005">
    <property type="protein sequence ID" value="KAJ1686007.1"/>
    <property type="molecule type" value="Genomic_DNA"/>
</dbReference>
<gene>
    <name evidence="2" type="ORF">LUZ63_017397</name>
</gene>
<sequence>MSPNKIRIEELKQADHIYTWRFIKVYSHHGIYVGDHKVIHFTGSANFSSSSSSSSSHMSVCSPCQHCRDTLSQLPTHQTQAPSQGGVIISCLDTFLNGGDLYRYDYSMSATDFIVHSACGTGTTASSDPDNEVLHRANVLLDTNGFGAYNLFKNNCEDFAIYCKTSHVEKSYTTVSRSGQIHGLLLNLGGILGHFVFRPIYCYLSDVGVDRDFVKVSVEKLVEHTCS</sequence>
<dbReference type="PANTHER" id="PTHR46137">
    <property type="entry name" value="OS05G0310600 PROTEIN"/>
    <property type="match status" value="1"/>
</dbReference>
<evidence type="ECO:0000313" key="2">
    <source>
        <dbReference type="EMBL" id="KAJ1686007.1"/>
    </source>
</evidence>
<reference evidence="2" key="1">
    <citation type="journal article" date="2022" name="Cell">
        <title>Repeat-based holocentromeres influence genome architecture and karyotype evolution.</title>
        <authorList>
            <person name="Hofstatter P.G."/>
            <person name="Thangavel G."/>
            <person name="Lux T."/>
            <person name="Neumann P."/>
            <person name="Vondrak T."/>
            <person name="Novak P."/>
            <person name="Zhang M."/>
            <person name="Costa L."/>
            <person name="Castellani M."/>
            <person name="Scott A."/>
            <person name="Toegelov H."/>
            <person name="Fuchs J."/>
            <person name="Mata-Sucre Y."/>
            <person name="Dias Y."/>
            <person name="Vanzela A.L.L."/>
            <person name="Huettel B."/>
            <person name="Almeida C.C.S."/>
            <person name="Simkova H."/>
            <person name="Souza G."/>
            <person name="Pedrosa-Harand A."/>
            <person name="Macas J."/>
            <person name="Mayer K.F.X."/>
            <person name="Houben A."/>
            <person name="Marques A."/>
        </authorList>
    </citation>
    <scope>NUCLEOTIDE SEQUENCE</scope>
    <source>
        <strain evidence="2">RhyBre1mFocal</strain>
    </source>
</reference>
<name>A0A9Q0HFP8_9POAL</name>
<dbReference type="PANTHER" id="PTHR46137:SF3">
    <property type="entry name" value="OS05G0310600 PROTEIN"/>
    <property type="match status" value="1"/>
</dbReference>
<dbReference type="Proteomes" id="UP001151287">
    <property type="component" value="Unassembled WGS sequence"/>
</dbReference>
<comment type="caution">
    <text evidence="2">The sequence shown here is derived from an EMBL/GenBank/DDBJ whole genome shotgun (WGS) entry which is preliminary data.</text>
</comment>
<accession>A0A9Q0HFP8</accession>
<protein>
    <recommendedName>
        <fullName evidence="1">LRAT domain-containing protein</fullName>
    </recommendedName>
</protein>
<dbReference type="Gene3D" id="3.90.1720.10">
    <property type="entry name" value="endopeptidase domain like (from Nostoc punctiforme)"/>
    <property type="match status" value="1"/>
</dbReference>
<proteinExistence type="predicted"/>
<dbReference type="PROSITE" id="PS51934">
    <property type="entry name" value="LRAT"/>
    <property type="match status" value="1"/>
</dbReference>
<dbReference type="InterPro" id="IPR007053">
    <property type="entry name" value="LRAT_dom"/>
</dbReference>
<organism evidence="2 3">
    <name type="scientific">Rhynchospora breviuscula</name>
    <dbReference type="NCBI Taxonomy" id="2022672"/>
    <lineage>
        <taxon>Eukaryota</taxon>
        <taxon>Viridiplantae</taxon>
        <taxon>Streptophyta</taxon>
        <taxon>Embryophyta</taxon>
        <taxon>Tracheophyta</taxon>
        <taxon>Spermatophyta</taxon>
        <taxon>Magnoliopsida</taxon>
        <taxon>Liliopsida</taxon>
        <taxon>Poales</taxon>
        <taxon>Cyperaceae</taxon>
        <taxon>Cyperoideae</taxon>
        <taxon>Rhynchosporeae</taxon>
        <taxon>Rhynchospora</taxon>
    </lineage>
</organism>
<dbReference type="Pfam" id="PF04970">
    <property type="entry name" value="LRAT"/>
    <property type="match status" value="1"/>
</dbReference>
<evidence type="ECO:0000313" key="3">
    <source>
        <dbReference type="Proteomes" id="UP001151287"/>
    </source>
</evidence>
<dbReference type="AlphaFoldDB" id="A0A9Q0HFP8"/>
<evidence type="ECO:0000259" key="1">
    <source>
        <dbReference type="PROSITE" id="PS51934"/>
    </source>
</evidence>
<dbReference type="OrthoDB" id="421951at2759"/>
<feature type="domain" description="LRAT" evidence="1">
    <location>
        <begin position="18"/>
        <end position="173"/>
    </location>
</feature>
<keyword evidence="3" id="KW-1185">Reference proteome</keyword>